<dbReference type="InterPro" id="IPR029058">
    <property type="entry name" value="AB_hydrolase_fold"/>
</dbReference>
<dbReference type="GO" id="GO:0052689">
    <property type="term" value="F:carboxylic ester hydrolase activity"/>
    <property type="evidence" value="ECO:0007669"/>
    <property type="project" value="TreeGrafter"/>
</dbReference>
<keyword evidence="6" id="KW-1185">Reference proteome</keyword>
<accession>A0A4S4KMX5</accession>
<evidence type="ECO:0000256" key="1">
    <source>
        <dbReference type="ARBA" id="ARBA00008645"/>
    </source>
</evidence>
<evidence type="ECO:0000259" key="4">
    <source>
        <dbReference type="Pfam" id="PF00561"/>
    </source>
</evidence>
<gene>
    <name evidence="5" type="ORF">EW145_g7176</name>
</gene>
<dbReference type="PRINTS" id="PR00111">
    <property type="entry name" value="ABHYDROLASE"/>
</dbReference>
<dbReference type="InterPro" id="IPR000073">
    <property type="entry name" value="AB_hydrolase_1"/>
</dbReference>
<dbReference type="Pfam" id="PF00561">
    <property type="entry name" value="Abhydrolase_1"/>
    <property type="match status" value="1"/>
</dbReference>
<proteinExistence type="inferred from homology"/>
<feature type="domain" description="AB hydrolase-1" evidence="4">
    <location>
        <begin position="53"/>
        <end position="290"/>
    </location>
</feature>
<feature type="signal peptide" evidence="3">
    <location>
        <begin position="1"/>
        <end position="25"/>
    </location>
</feature>
<name>A0A4S4KMX5_9AGAM</name>
<comment type="similarity">
    <text evidence="1">Belongs to the AB hydrolase superfamily.</text>
</comment>
<organism evidence="5 6">
    <name type="scientific">Phellinidium pouzarii</name>
    <dbReference type="NCBI Taxonomy" id="167371"/>
    <lineage>
        <taxon>Eukaryota</taxon>
        <taxon>Fungi</taxon>
        <taxon>Dikarya</taxon>
        <taxon>Basidiomycota</taxon>
        <taxon>Agaricomycotina</taxon>
        <taxon>Agaricomycetes</taxon>
        <taxon>Hymenochaetales</taxon>
        <taxon>Hymenochaetaceae</taxon>
        <taxon>Phellinidium</taxon>
    </lineage>
</organism>
<protein>
    <recommendedName>
        <fullName evidence="4">AB hydrolase-1 domain-containing protein</fullName>
    </recommendedName>
</protein>
<dbReference type="SUPFAM" id="SSF53474">
    <property type="entry name" value="alpha/beta-Hydrolases"/>
    <property type="match status" value="1"/>
</dbReference>
<evidence type="ECO:0000256" key="2">
    <source>
        <dbReference type="ARBA" id="ARBA00022801"/>
    </source>
</evidence>
<keyword evidence="2" id="KW-0378">Hydrolase</keyword>
<comment type="caution">
    <text evidence="5">The sequence shown here is derived from an EMBL/GenBank/DDBJ whole genome shotgun (WGS) entry which is preliminary data.</text>
</comment>
<dbReference type="AlphaFoldDB" id="A0A4S4KMX5"/>
<evidence type="ECO:0000256" key="3">
    <source>
        <dbReference type="SAM" id="SignalP"/>
    </source>
</evidence>
<feature type="chain" id="PRO_5020473298" description="AB hydrolase-1 domain-containing protein" evidence="3">
    <location>
        <begin position="26"/>
        <end position="305"/>
    </location>
</feature>
<dbReference type="OrthoDB" id="8119704at2759"/>
<evidence type="ECO:0000313" key="5">
    <source>
        <dbReference type="EMBL" id="THG99885.1"/>
    </source>
</evidence>
<sequence length="305" mass="34228">MLSRGATRLPSLCSLGKCFLSTATAAPPVDLEYDVYCYNTHSLEADPKAEKGPLIICHGLFGSKRNWQSLGKVLAKELKRSVIPLDLRNFGESPQSEQMDYATMASDVIHFCDKHSLKNISLLGHSMGGKVAMTVALKPDLPKGLLSNLIVADISPIRANLSSEFPRYVDGMIKIERNGSIKSKKEAFDKLYEYEKNSLIRHFLLTNLDPTHEGEPIKFRVPLQTVKTALPDIGWFPYEPGEASWGGPTLFVKGSKSNYIKLKHLDVMKSFFPIMEMETLEAGHWIHYERSKEFVAVIKQFLGEH</sequence>
<reference evidence="5 6" key="1">
    <citation type="submission" date="2019-02" db="EMBL/GenBank/DDBJ databases">
        <title>Genome sequencing of the rare red list fungi Phellinidium pouzarii.</title>
        <authorList>
            <person name="Buettner E."/>
            <person name="Kellner H."/>
        </authorList>
    </citation>
    <scope>NUCLEOTIDE SEQUENCE [LARGE SCALE GENOMIC DNA]</scope>
    <source>
        <strain evidence="5 6">DSM 108285</strain>
    </source>
</reference>
<keyword evidence="3" id="KW-0732">Signal</keyword>
<dbReference type="Proteomes" id="UP000308199">
    <property type="component" value="Unassembled WGS sequence"/>
</dbReference>
<dbReference type="PANTHER" id="PTHR46118">
    <property type="entry name" value="PROTEIN ABHD11"/>
    <property type="match status" value="1"/>
</dbReference>
<evidence type="ECO:0000313" key="6">
    <source>
        <dbReference type="Proteomes" id="UP000308199"/>
    </source>
</evidence>
<dbReference type="EMBL" id="SGPK01000663">
    <property type="protein sequence ID" value="THG99885.1"/>
    <property type="molecule type" value="Genomic_DNA"/>
</dbReference>
<dbReference type="GO" id="GO:0005739">
    <property type="term" value="C:mitochondrion"/>
    <property type="evidence" value="ECO:0007669"/>
    <property type="project" value="TreeGrafter"/>
</dbReference>
<dbReference type="PANTHER" id="PTHR46118:SF4">
    <property type="entry name" value="PROTEIN ABHD11"/>
    <property type="match status" value="1"/>
</dbReference>
<dbReference type="Gene3D" id="3.40.50.1820">
    <property type="entry name" value="alpha/beta hydrolase"/>
    <property type="match status" value="1"/>
</dbReference>